<dbReference type="Proteomes" id="UP000018934">
    <property type="component" value="Chromosome"/>
</dbReference>
<evidence type="ECO:0000256" key="1">
    <source>
        <dbReference type="SAM" id="MobiDB-lite"/>
    </source>
</evidence>
<name>A0ABM5P9Z1_DEHRP</name>
<keyword evidence="3" id="KW-1185">Reference proteome</keyword>
<gene>
    <name evidence="2" type="ORF">DEHRE_11940</name>
</gene>
<protein>
    <submittedName>
        <fullName evidence="2">Uncharacterized protein</fullName>
    </submittedName>
</protein>
<sequence length="52" mass="5941">MRPNYIVRNNAAYRLLTPDAVFYTEGRHGDVSFIPSRGQKKRPHVPMIGGKK</sequence>
<feature type="region of interest" description="Disordered" evidence="1">
    <location>
        <begin position="33"/>
        <end position="52"/>
    </location>
</feature>
<evidence type="ECO:0000313" key="2">
    <source>
        <dbReference type="EMBL" id="AHF11458.1"/>
    </source>
</evidence>
<organism evidence="2 3">
    <name type="scientific">Dehalobacter restrictus (strain DSM 9455 / PER-K23)</name>
    <dbReference type="NCBI Taxonomy" id="871738"/>
    <lineage>
        <taxon>Bacteria</taxon>
        <taxon>Bacillati</taxon>
        <taxon>Bacillota</taxon>
        <taxon>Clostridia</taxon>
        <taxon>Eubacteriales</taxon>
        <taxon>Desulfitobacteriaceae</taxon>
        <taxon>Dehalobacter</taxon>
    </lineage>
</organism>
<feature type="compositionally biased region" description="Basic residues" evidence="1">
    <location>
        <begin position="38"/>
        <end position="52"/>
    </location>
</feature>
<evidence type="ECO:0000313" key="3">
    <source>
        <dbReference type="Proteomes" id="UP000018934"/>
    </source>
</evidence>
<accession>A0ABM5P9Z1</accession>
<proteinExistence type="predicted"/>
<dbReference type="EMBL" id="CP007033">
    <property type="protein sequence ID" value="AHF11458.1"/>
    <property type="molecule type" value="Genomic_DNA"/>
</dbReference>
<reference evidence="2 3" key="1">
    <citation type="journal article" date="2013" name="Stand. Genomic Sci.">
        <title>Complete genome sequence of Dehalobacter restrictus PER-K23(T.).</title>
        <authorList>
            <person name="Kruse T."/>
            <person name="Maillard J."/>
            <person name="Goodwin L."/>
            <person name="Woyke T."/>
            <person name="Teshima H."/>
            <person name="Bruce D."/>
            <person name="Detter C."/>
            <person name="Tapia R."/>
            <person name="Han C."/>
            <person name="Huntemann M."/>
            <person name="Wei C.L."/>
            <person name="Han J."/>
            <person name="Chen A."/>
            <person name="Kyrpides N."/>
            <person name="Szeto E."/>
            <person name="Markowitz V."/>
            <person name="Ivanova N."/>
            <person name="Pagani I."/>
            <person name="Pati A."/>
            <person name="Pitluck S."/>
            <person name="Nolan M."/>
            <person name="Holliger C."/>
            <person name="Smidt H."/>
        </authorList>
    </citation>
    <scope>NUCLEOTIDE SEQUENCE [LARGE SCALE GENOMIC DNA]</scope>
    <source>
        <strain evidence="3">DSM 9455</strain>
    </source>
</reference>